<name>A0A6M5YML4_9BACT</name>
<protein>
    <submittedName>
        <fullName evidence="1">Uncharacterized protein</fullName>
    </submittedName>
</protein>
<dbReference type="EMBL" id="CP053452">
    <property type="protein sequence ID" value="QJW94481.1"/>
    <property type="molecule type" value="Genomic_DNA"/>
</dbReference>
<accession>A0A6M5YML4</accession>
<keyword evidence="2" id="KW-1185">Reference proteome</keyword>
<evidence type="ECO:0000313" key="2">
    <source>
        <dbReference type="Proteomes" id="UP000503447"/>
    </source>
</evidence>
<dbReference type="AlphaFoldDB" id="A0A6M5YML4"/>
<reference evidence="2" key="1">
    <citation type="submission" date="2020-05" db="EMBL/GenBank/DDBJ databases">
        <title>Frigoriglobus tundricola gen. nov., sp. nov., a psychrotolerant cellulolytic planctomycete of the family Gemmataceae with two divergent copies of 16S rRNA gene.</title>
        <authorList>
            <person name="Kulichevskaya I.S."/>
            <person name="Ivanova A.A."/>
            <person name="Naumoff D.G."/>
            <person name="Beletsky A.V."/>
            <person name="Rijpstra W.I.C."/>
            <person name="Sinninghe Damste J.S."/>
            <person name="Mardanov A.V."/>
            <person name="Ravin N.V."/>
            <person name="Dedysh S.N."/>
        </authorList>
    </citation>
    <scope>NUCLEOTIDE SEQUENCE [LARGE SCALE GENOMIC DNA]</scope>
    <source>
        <strain evidence="2">PL17</strain>
    </source>
</reference>
<proteinExistence type="predicted"/>
<gene>
    <name evidence="1" type="ORF">FTUN_2002</name>
</gene>
<evidence type="ECO:0000313" key="1">
    <source>
        <dbReference type="EMBL" id="QJW94481.1"/>
    </source>
</evidence>
<dbReference type="Proteomes" id="UP000503447">
    <property type="component" value="Chromosome"/>
</dbReference>
<organism evidence="1 2">
    <name type="scientific">Frigoriglobus tundricola</name>
    <dbReference type="NCBI Taxonomy" id="2774151"/>
    <lineage>
        <taxon>Bacteria</taxon>
        <taxon>Pseudomonadati</taxon>
        <taxon>Planctomycetota</taxon>
        <taxon>Planctomycetia</taxon>
        <taxon>Gemmatales</taxon>
        <taxon>Gemmataceae</taxon>
        <taxon>Frigoriglobus</taxon>
    </lineage>
</organism>
<sequence>MPKRPEPNVIEPLRFEPVATAGLVSDREIVSTIVPANQAVANP</sequence>
<dbReference type="KEGG" id="ftj:FTUN_2002"/>